<reference evidence="10" key="1">
    <citation type="journal article" date="2014" name="Science">
        <title>Ancient hybridizations among the ancestral genomes of bread wheat.</title>
        <authorList>
            <consortium name="International Wheat Genome Sequencing Consortium,"/>
            <person name="Marcussen T."/>
            <person name="Sandve S.R."/>
            <person name="Heier L."/>
            <person name="Spannagl M."/>
            <person name="Pfeifer M."/>
            <person name="Jakobsen K.S."/>
            <person name="Wulff B.B."/>
            <person name="Steuernagel B."/>
            <person name="Mayer K.F."/>
            <person name="Olsen O.A."/>
        </authorList>
    </citation>
    <scope>NUCLEOTIDE SEQUENCE [LARGE SCALE GENOMIC DNA]</scope>
    <source>
        <strain evidence="10">cv. AL8/78</strain>
    </source>
</reference>
<dbReference type="InterPro" id="IPR008271">
    <property type="entry name" value="Ser/Thr_kinase_AS"/>
</dbReference>
<evidence type="ECO:0000256" key="7">
    <source>
        <dbReference type="SAM" id="SignalP"/>
    </source>
</evidence>
<dbReference type="PROSITE" id="PS50011">
    <property type="entry name" value="PROTEIN_KINASE_DOM"/>
    <property type="match status" value="1"/>
</dbReference>
<feature type="binding site" evidence="5">
    <location>
        <position position="74"/>
    </location>
    <ligand>
        <name>ATP</name>
        <dbReference type="ChEBI" id="CHEBI:30616"/>
    </ligand>
</feature>
<dbReference type="Gramene" id="AET1Gv20190600.1">
    <property type="protein sequence ID" value="AET1Gv20190600.1"/>
    <property type="gene ID" value="AET1Gv20190600"/>
</dbReference>
<keyword evidence="1" id="KW-0808">Transferase</keyword>
<evidence type="ECO:0000256" key="5">
    <source>
        <dbReference type="PROSITE-ProRule" id="PRU10141"/>
    </source>
</evidence>
<dbReference type="PANTHER" id="PTHR45707">
    <property type="entry name" value="C2 CALCIUM/LIPID-BINDING PLANT PHOSPHORIBOSYLTRANSFERASE FAMILY PROTEIN"/>
    <property type="match status" value="1"/>
</dbReference>
<dbReference type="InterPro" id="IPR011009">
    <property type="entry name" value="Kinase-like_dom_sf"/>
</dbReference>
<dbReference type="Gene3D" id="1.10.510.10">
    <property type="entry name" value="Transferase(Phosphotransferase) domain 1"/>
    <property type="match status" value="1"/>
</dbReference>
<keyword evidence="3" id="KW-0418">Kinase</keyword>
<dbReference type="PROSITE" id="PS00107">
    <property type="entry name" value="PROTEIN_KINASE_ATP"/>
    <property type="match status" value="1"/>
</dbReference>
<dbReference type="PIRSF" id="PIRSF000654">
    <property type="entry name" value="Integrin-linked_kinase"/>
    <property type="match status" value="1"/>
</dbReference>
<dbReference type="EnsemblPlants" id="AET1Gv20190600.1">
    <property type="protein sequence ID" value="AET1Gv20190600.1"/>
    <property type="gene ID" value="AET1Gv20190600"/>
</dbReference>
<dbReference type="InterPro" id="IPR017441">
    <property type="entry name" value="Protein_kinase_ATP_BS"/>
</dbReference>
<name>A0A452XW52_AEGTS</name>
<evidence type="ECO:0000259" key="8">
    <source>
        <dbReference type="PROSITE" id="PS50011"/>
    </source>
</evidence>
<proteinExistence type="inferred from homology"/>
<evidence type="ECO:0000313" key="9">
    <source>
        <dbReference type="EnsemblPlants" id="AET1Gv20190600.1"/>
    </source>
</evidence>
<evidence type="ECO:0000256" key="4">
    <source>
        <dbReference type="ARBA" id="ARBA00022840"/>
    </source>
</evidence>
<dbReference type="PROSITE" id="PS00108">
    <property type="entry name" value="PROTEIN_KINASE_ST"/>
    <property type="match status" value="1"/>
</dbReference>
<dbReference type="Proteomes" id="UP000015105">
    <property type="component" value="Chromosome 1D"/>
</dbReference>
<evidence type="ECO:0000313" key="10">
    <source>
        <dbReference type="Proteomes" id="UP000015105"/>
    </source>
</evidence>
<dbReference type="Gene3D" id="3.30.200.20">
    <property type="entry name" value="Phosphorylase Kinase, domain 1"/>
    <property type="match status" value="1"/>
</dbReference>
<dbReference type="PANTHER" id="PTHR45707:SF76">
    <property type="entry name" value="PROTEIN KINASE DOMAIN-CONTAINING PROTEIN"/>
    <property type="match status" value="1"/>
</dbReference>
<feature type="signal peptide" evidence="7">
    <location>
        <begin position="1"/>
        <end position="19"/>
    </location>
</feature>
<evidence type="ECO:0000256" key="3">
    <source>
        <dbReference type="ARBA" id="ARBA00022777"/>
    </source>
</evidence>
<evidence type="ECO:0000256" key="2">
    <source>
        <dbReference type="ARBA" id="ARBA00022741"/>
    </source>
</evidence>
<reference evidence="9" key="5">
    <citation type="journal article" date="2021" name="G3 (Bethesda)">
        <title>Aegilops tauschii genome assembly Aet v5.0 features greater sequence contiguity and improved annotation.</title>
        <authorList>
            <person name="Wang L."/>
            <person name="Zhu T."/>
            <person name="Rodriguez J.C."/>
            <person name="Deal K.R."/>
            <person name="Dubcovsky J."/>
            <person name="McGuire P.E."/>
            <person name="Lux T."/>
            <person name="Spannagl M."/>
            <person name="Mayer K.F.X."/>
            <person name="Baldrich P."/>
            <person name="Meyers B.C."/>
            <person name="Huo N."/>
            <person name="Gu Y.Q."/>
            <person name="Zhou H."/>
            <person name="Devos K.M."/>
            <person name="Bennetzen J.L."/>
            <person name="Unver T."/>
            <person name="Budak H."/>
            <person name="Gulick P.J."/>
            <person name="Galiba G."/>
            <person name="Kalapos B."/>
            <person name="Nelson D.R."/>
            <person name="Li P."/>
            <person name="You F.M."/>
            <person name="Luo M.C."/>
            <person name="Dvorak J."/>
        </authorList>
    </citation>
    <scope>NUCLEOTIDE SEQUENCE [LARGE SCALE GENOMIC DNA]</scope>
    <source>
        <strain evidence="9">cv. AL8/78</strain>
    </source>
</reference>
<dbReference type="FunFam" id="3.30.200.20:FF:000465">
    <property type="entry name" value="Cysteine-rich receptor-like protein kinase 6"/>
    <property type="match status" value="1"/>
</dbReference>
<dbReference type="SUPFAM" id="SSF56112">
    <property type="entry name" value="Protein kinase-like (PK-like)"/>
    <property type="match status" value="1"/>
</dbReference>
<keyword evidence="7" id="KW-0732">Signal</keyword>
<evidence type="ECO:0000256" key="1">
    <source>
        <dbReference type="ARBA" id="ARBA00022679"/>
    </source>
</evidence>
<comment type="similarity">
    <text evidence="6">Belongs to the protein kinase superfamily.</text>
</comment>
<dbReference type="GO" id="GO:0005524">
    <property type="term" value="F:ATP binding"/>
    <property type="evidence" value="ECO:0007669"/>
    <property type="project" value="UniProtKB-UniRule"/>
</dbReference>
<dbReference type="STRING" id="200361.A0A452XW52"/>
<reference evidence="9" key="4">
    <citation type="submission" date="2019-03" db="UniProtKB">
        <authorList>
            <consortium name="EnsemblPlants"/>
        </authorList>
    </citation>
    <scope>IDENTIFICATION</scope>
</reference>
<evidence type="ECO:0000256" key="6">
    <source>
        <dbReference type="RuleBase" id="RU000304"/>
    </source>
</evidence>
<sequence length="350" mass="40887">MGLLCSLIYSFLRVFICTSRDSNMARKLQNAACLTMRVLQQITDNFSEKRKIGQGAYGTVYKGVHVSGEEIAVKLLHNNLHGTDDEQFKREFENLMRLDHHNIVQLVGYCYETHHKPMLHNEETIYAEETNRVLCFEYMRNGSLQKHISEECDGLDWNTRYEIHKGTCEGLKYLHEGFKEPIYHMDLKPDNILLDENMMPKLADFGLSKLYDGEQSMITQSLAGTIGYLPPEYLFEHVVSKKLYIFSLGVVVTKIITGPRGPTRRAEMTHQEFTNQVHVNWRKRLQETWHASRQLEAYCNQVKICIEIALTCMENDRHKRPTIVDIIHKLNQTETVIKELKNDQAYRWTR</sequence>
<keyword evidence="10" id="KW-1185">Reference proteome</keyword>
<reference evidence="10" key="2">
    <citation type="journal article" date="2017" name="Nat. Plants">
        <title>The Aegilops tauschii genome reveals multiple impacts of transposons.</title>
        <authorList>
            <person name="Zhao G."/>
            <person name="Zou C."/>
            <person name="Li K."/>
            <person name="Wang K."/>
            <person name="Li T."/>
            <person name="Gao L."/>
            <person name="Zhang X."/>
            <person name="Wang H."/>
            <person name="Yang Z."/>
            <person name="Liu X."/>
            <person name="Jiang W."/>
            <person name="Mao L."/>
            <person name="Kong X."/>
            <person name="Jiao Y."/>
            <person name="Jia J."/>
        </authorList>
    </citation>
    <scope>NUCLEOTIDE SEQUENCE [LARGE SCALE GENOMIC DNA]</scope>
    <source>
        <strain evidence="10">cv. AL8/78</strain>
    </source>
</reference>
<accession>A0A452XW52</accession>
<keyword evidence="4 5" id="KW-0067">ATP-binding</keyword>
<dbReference type="GO" id="GO:0004674">
    <property type="term" value="F:protein serine/threonine kinase activity"/>
    <property type="evidence" value="ECO:0007669"/>
    <property type="project" value="UniProtKB-KW"/>
</dbReference>
<feature type="domain" description="Protein kinase" evidence="8">
    <location>
        <begin position="46"/>
        <end position="337"/>
    </location>
</feature>
<dbReference type="FunFam" id="1.10.510.10:FF:000870">
    <property type="entry name" value="OSJNBa0016N04.16-like protein"/>
    <property type="match status" value="1"/>
</dbReference>
<reference evidence="9" key="3">
    <citation type="journal article" date="2017" name="Nature">
        <title>Genome sequence of the progenitor of the wheat D genome Aegilops tauschii.</title>
        <authorList>
            <person name="Luo M.C."/>
            <person name="Gu Y.Q."/>
            <person name="Puiu D."/>
            <person name="Wang H."/>
            <person name="Twardziok S.O."/>
            <person name="Deal K.R."/>
            <person name="Huo N."/>
            <person name="Zhu T."/>
            <person name="Wang L."/>
            <person name="Wang Y."/>
            <person name="McGuire P.E."/>
            <person name="Liu S."/>
            <person name="Long H."/>
            <person name="Ramasamy R.K."/>
            <person name="Rodriguez J.C."/>
            <person name="Van S.L."/>
            <person name="Yuan L."/>
            <person name="Wang Z."/>
            <person name="Xia Z."/>
            <person name="Xiao L."/>
            <person name="Anderson O.D."/>
            <person name="Ouyang S."/>
            <person name="Liang Y."/>
            <person name="Zimin A.V."/>
            <person name="Pertea G."/>
            <person name="Qi P."/>
            <person name="Bennetzen J.L."/>
            <person name="Dai X."/>
            <person name="Dawson M.W."/>
            <person name="Muller H.G."/>
            <person name="Kugler K."/>
            <person name="Rivarola-Duarte L."/>
            <person name="Spannagl M."/>
            <person name="Mayer K.F.X."/>
            <person name="Lu F.H."/>
            <person name="Bevan M.W."/>
            <person name="Leroy P."/>
            <person name="Li P."/>
            <person name="You F.M."/>
            <person name="Sun Q."/>
            <person name="Liu Z."/>
            <person name="Lyons E."/>
            <person name="Wicker T."/>
            <person name="Salzberg S.L."/>
            <person name="Devos K.M."/>
            <person name="Dvorak J."/>
        </authorList>
    </citation>
    <scope>NUCLEOTIDE SEQUENCE [LARGE SCALE GENOMIC DNA]</scope>
    <source>
        <strain evidence="9">cv. AL8/78</strain>
    </source>
</reference>
<dbReference type="Pfam" id="PF00069">
    <property type="entry name" value="Pkinase"/>
    <property type="match status" value="1"/>
</dbReference>
<dbReference type="InterPro" id="IPR000719">
    <property type="entry name" value="Prot_kinase_dom"/>
</dbReference>
<keyword evidence="6" id="KW-0723">Serine/threonine-protein kinase</keyword>
<feature type="chain" id="PRO_5019363784" description="Protein kinase domain-containing protein" evidence="7">
    <location>
        <begin position="20"/>
        <end position="350"/>
    </location>
</feature>
<keyword evidence="2 5" id="KW-0547">Nucleotide-binding</keyword>
<dbReference type="AlphaFoldDB" id="A0A452XW52"/>
<organism evidence="9 10">
    <name type="scientific">Aegilops tauschii subsp. strangulata</name>
    <name type="common">Goatgrass</name>
    <dbReference type="NCBI Taxonomy" id="200361"/>
    <lineage>
        <taxon>Eukaryota</taxon>
        <taxon>Viridiplantae</taxon>
        <taxon>Streptophyta</taxon>
        <taxon>Embryophyta</taxon>
        <taxon>Tracheophyta</taxon>
        <taxon>Spermatophyta</taxon>
        <taxon>Magnoliopsida</taxon>
        <taxon>Liliopsida</taxon>
        <taxon>Poales</taxon>
        <taxon>Poaceae</taxon>
        <taxon>BOP clade</taxon>
        <taxon>Pooideae</taxon>
        <taxon>Triticodae</taxon>
        <taxon>Triticeae</taxon>
        <taxon>Triticinae</taxon>
        <taxon>Aegilops</taxon>
    </lineage>
</organism>
<dbReference type="SMART" id="SM00220">
    <property type="entry name" value="S_TKc"/>
    <property type="match status" value="1"/>
</dbReference>
<protein>
    <recommendedName>
        <fullName evidence="8">Protein kinase domain-containing protein</fullName>
    </recommendedName>
</protein>